<sequence>MITVLIAEDDPSMRHILNKTLSQIPGVKVVGEAADGLTALTMVENLKPRVVFIDIDLPQKNGLDLAREICDINPQTILVFATAYDDYTQEAFEVYAFDYLVKPYKLGRIKKTMERIKQLELRRTPLANYLHPNAIGDGTSSRIVVRQNERLLFLDTKEMLFITKEDRKTVIYFPKQQISIMENLEDIEKRLPNSIFFRSHRSYIVNLALIKKIFPYGRKGYEIAFAESKETALLTSERFKALEKRLKLVIS</sequence>
<dbReference type="Gene3D" id="3.40.50.2300">
    <property type="match status" value="1"/>
</dbReference>
<dbReference type="Pfam" id="PF00072">
    <property type="entry name" value="Response_reg"/>
    <property type="match status" value="1"/>
</dbReference>
<dbReference type="PANTHER" id="PTHR37299:SF1">
    <property type="entry name" value="STAGE 0 SPORULATION PROTEIN A HOMOLOG"/>
    <property type="match status" value="1"/>
</dbReference>
<dbReference type="PROSITE" id="PS50110">
    <property type="entry name" value="RESPONSE_REGULATORY"/>
    <property type="match status" value="1"/>
</dbReference>
<dbReference type="InterPro" id="IPR046947">
    <property type="entry name" value="LytR-like"/>
</dbReference>
<dbReference type="GO" id="GO:0000156">
    <property type="term" value="F:phosphorelay response regulator activity"/>
    <property type="evidence" value="ECO:0007669"/>
    <property type="project" value="InterPro"/>
</dbReference>
<dbReference type="Proteomes" id="UP000183997">
    <property type="component" value="Unassembled WGS sequence"/>
</dbReference>
<dbReference type="Gene3D" id="2.40.50.1020">
    <property type="entry name" value="LytTr DNA-binding domain"/>
    <property type="match status" value="1"/>
</dbReference>
<evidence type="ECO:0000313" key="6">
    <source>
        <dbReference type="EMBL" id="SHK96064.1"/>
    </source>
</evidence>
<dbReference type="RefSeq" id="WP_084082505.1">
    <property type="nucleotide sequence ID" value="NZ_FRAR01000033.1"/>
</dbReference>
<dbReference type="STRING" id="1121421.SAMN02745123_03737"/>
<keyword evidence="7" id="KW-1185">Reference proteome</keyword>
<dbReference type="OrthoDB" id="9809318at2"/>
<evidence type="ECO:0000256" key="1">
    <source>
        <dbReference type="ARBA" id="ARBA00018672"/>
    </source>
</evidence>
<dbReference type="InterPro" id="IPR011006">
    <property type="entry name" value="CheY-like_superfamily"/>
</dbReference>
<dbReference type="SUPFAM" id="SSF52172">
    <property type="entry name" value="CheY-like"/>
    <property type="match status" value="1"/>
</dbReference>
<keyword evidence="3" id="KW-0597">Phosphoprotein</keyword>
<dbReference type="AlphaFoldDB" id="A0A1M6WQZ6"/>
<evidence type="ECO:0000259" key="4">
    <source>
        <dbReference type="PROSITE" id="PS50110"/>
    </source>
</evidence>
<organism evidence="6 7">
    <name type="scientific">Desulforamulus aeronauticus DSM 10349</name>
    <dbReference type="NCBI Taxonomy" id="1121421"/>
    <lineage>
        <taxon>Bacteria</taxon>
        <taxon>Bacillati</taxon>
        <taxon>Bacillota</taxon>
        <taxon>Clostridia</taxon>
        <taxon>Eubacteriales</taxon>
        <taxon>Peptococcaceae</taxon>
        <taxon>Desulforamulus</taxon>
    </lineage>
</organism>
<comment type="function">
    <text evidence="2">May play the central regulatory role in sporulation. It may be an element of the effector pathway responsible for the activation of sporulation genes in response to nutritional stress. Spo0A may act in concert with spo0H (a sigma factor) to control the expression of some genes that are critical to the sporulation process.</text>
</comment>
<feature type="modified residue" description="4-aspartylphosphate" evidence="3">
    <location>
        <position position="54"/>
    </location>
</feature>
<dbReference type="SMART" id="SM00850">
    <property type="entry name" value="LytTR"/>
    <property type="match status" value="1"/>
</dbReference>
<dbReference type="PANTHER" id="PTHR37299">
    <property type="entry name" value="TRANSCRIPTIONAL REGULATOR-RELATED"/>
    <property type="match status" value="1"/>
</dbReference>
<dbReference type="SMART" id="SM00448">
    <property type="entry name" value="REC"/>
    <property type="match status" value="1"/>
</dbReference>
<dbReference type="PROSITE" id="PS50930">
    <property type="entry name" value="HTH_LYTTR"/>
    <property type="match status" value="1"/>
</dbReference>
<evidence type="ECO:0000259" key="5">
    <source>
        <dbReference type="PROSITE" id="PS50930"/>
    </source>
</evidence>
<reference evidence="7" key="1">
    <citation type="submission" date="2016-11" db="EMBL/GenBank/DDBJ databases">
        <authorList>
            <person name="Varghese N."/>
            <person name="Submissions S."/>
        </authorList>
    </citation>
    <scope>NUCLEOTIDE SEQUENCE [LARGE SCALE GENOMIC DNA]</scope>
    <source>
        <strain evidence="7">DSM 10349</strain>
    </source>
</reference>
<feature type="domain" description="Response regulatory" evidence="4">
    <location>
        <begin position="3"/>
        <end position="117"/>
    </location>
</feature>
<dbReference type="EMBL" id="FRAR01000033">
    <property type="protein sequence ID" value="SHK96064.1"/>
    <property type="molecule type" value="Genomic_DNA"/>
</dbReference>
<proteinExistence type="predicted"/>
<evidence type="ECO:0000313" key="7">
    <source>
        <dbReference type="Proteomes" id="UP000183997"/>
    </source>
</evidence>
<dbReference type="Pfam" id="PF04397">
    <property type="entry name" value="LytTR"/>
    <property type="match status" value="1"/>
</dbReference>
<evidence type="ECO:0000256" key="2">
    <source>
        <dbReference type="ARBA" id="ARBA00024867"/>
    </source>
</evidence>
<name>A0A1M6WQZ6_9FIRM</name>
<dbReference type="InterPro" id="IPR007492">
    <property type="entry name" value="LytTR_DNA-bd_dom"/>
</dbReference>
<accession>A0A1M6WQZ6</accession>
<gene>
    <name evidence="6" type="ORF">SAMN02745123_03737</name>
</gene>
<dbReference type="InterPro" id="IPR001789">
    <property type="entry name" value="Sig_transdc_resp-reg_receiver"/>
</dbReference>
<evidence type="ECO:0000256" key="3">
    <source>
        <dbReference type="PROSITE-ProRule" id="PRU00169"/>
    </source>
</evidence>
<feature type="domain" description="HTH LytTR-type" evidence="5">
    <location>
        <begin position="143"/>
        <end position="248"/>
    </location>
</feature>
<dbReference type="GO" id="GO:0003677">
    <property type="term" value="F:DNA binding"/>
    <property type="evidence" value="ECO:0007669"/>
    <property type="project" value="InterPro"/>
</dbReference>
<protein>
    <recommendedName>
        <fullName evidence="1">Stage 0 sporulation protein A homolog</fullName>
    </recommendedName>
</protein>